<feature type="non-terminal residue" evidence="2">
    <location>
        <position position="160"/>
    </location>
</feature>
<keyword evidence="3" id="KW-1185">Reference proteome</keyword>
<gene>
    <name evidence="2" type="ORF">MNOR_LOCUS39200</name>
</gene>
<reference evidence="2 3" key="1">
    <citation type="submission" date="2024-05" db="EMBL/GenBank/DDBJ databases">
        <authorList>
            <person name="Wallberg A."/>
        </authorList>
    </citation>
    <scope>NUCLEOTIDE SEQUENCE [LARGE SCALE GENOMIC DNA]</scope>
</reference>
<evidence type="ECO:0000256" key="1">
    <source>
        <dbReference type="SAM" id="MobiDB-lite"/>
    </source>
</evidence>
<dbReference type="EMBL" id="CAXKWB010098543">
    <property type="protein sequence ID" value="CAL4222597.1"/>
    <property type="molecule type" value="Genomic_DNA"/>
</dbReference>
<dbReference type="AlphaFoldDB" id="A0AAV2SLW6"/>
<accession>A0AAV2SLW6</accession>
<comment type="caution">
    <text evidence="2">The sequence shown here is derived from an EMBL/GenBank/DDBJ whole genome shotgun (WGS) entry which is preliminary data.</text>
</comment>
<protein>
    <submittedName>
        <fullName evidence="2">Uncharacterized protein</fullName>
    </submittedName>
</protein>
<proteinExistence type="predicted"/>
<feature type="region of interest" description="Disordered" evidence="1">
    <location>
        <begin position="104"/>
        <end position="123"/>
    </location>
</feature>
<organism evidence="2 3">
    <name type="scientific">Meganyctiphanes norvegica</name>
    <name type="common">Northern krill</name>
    <name type="synonym">Thysanopoda norvegica</name>
    <dbReference type="NCBI Taxonomy" id="48144"/>
    <lineage>
        <taxon>Eukaryota</taxon>
        <taxon>Metazoa</taxon>
        <taxon>Ecdysozoa</taxon>
        <taxon>Arthropoda</taxon>
        <taxon>Crustacea</taxon>
        <taxon>Multicrustacea</taxon>
        <taxon>Malacostraca</taxon>
        <taxon>Eumalacostraca</taxon>
        <taxon>Eucarida</taxon>
        <taxon>Euphausiacea</taxon>
        <taxon>Euphausiidae</taxon>
        <taxon>Meganyctiphanes</taxon>
    </lineage>
</organism>
<dbReference type="Proteomes" id="UP001497623">
    <property type="component" value="Unassembled WGS sequence"/>
</dbReference>
<evidence type="ECO:0000313" key="3">
    <source>
        <dbReference type="Proteomes" id="UP001497623"/>
    </source>
</evidence>
<sequence length="160" mass="18119">MEEGLLRFKFGPIESENHESPYNVTSTADLPKKNSNNRNDTIFKEMVAVKSLVQKMFIQNLIYKLIEIQKNTIAVLYISEYNELTDKLHRFEAKEQEILEQLSLSSPPPAPTKTNGCHHHGEVLQDPPTLASSYLLYQGDADVSQLEAQHTPLSSEACIF</sequence>
<name>A0AAV2SLW6_MEGNR</name>
<evidence type="ECO:0000313" key="2">
    <source>
        <dbReference type="EMBL" id="CAL4222597.1"/>
    </source>
</evidence>